<dbReference type="Proteomes" id="UP000236840">
    <property type="component" value="Unassembled WGS sequence"/>
</dbReference>
<sequence length="158" mass="16988">MALPAIAAGAAKALKGIGTGIGRGISKGFKKPALTPPTPSEEAPEEAEASPLTRPGVIMLFIAILLDLFGIICLILDIFFGLGEIPSWISDGIGIIFISGWMFLKSGKIEAPERAQRGLRKLFRGKWKKFLTPIIGEVAPFVGALPFWSLTVYYELTS</sequence>
<organism evidence="3 4">
    <name type="scientific">Candidatus Nealsonbacteria bacterium CG_4_8_14_3_um_filter_37_36</name>
    <dbReference type="NCBI Taxonomy" id="1974688"/>
    <lineage>
        <taxon>Bacteria</taxon>
        <taxon>Candidatus Nealsoniibacteriota</taxon>
    </lineage>
</organism>
<name>A0A2H9N195_9BACT</name>
<reference evidence="4" key="1">
    <citation type="submission" date="2017-09" db="EMBL/GenBank/DDBJ databases">
        <title>Depth-based differentiation of microbial function through sediment-hosted aquifers and enrichment of novel symbionts in the deep terrestrial subsurface.</title>
        <authorList>
            <person name="Probst A.J."/>
            <person name="Ladd B."/>
            <person name="Jarett J.K."/>
            <person name="Geller-Mcgrath D.E."/>
            <person name="Sieber C.M.K."/>
            <person name="Emerson J.B."/>
            <person name="Anantharaman K."/>
            <person name="Thomas B.C."/>
            <person name="Malmstrom R."/>
            <person name="Stieglmeier M."/>
            <person name="Klingl A."/>
            <person name="Woyke T."/>
            <person name="Ryan C.M."/>
            <person name="Banfield J.F."/>
        </authorList>
    </citation>
    <scope>NUCLEOTIDE SEQUENCE [LARGE SCALE GENOMIC DNA]</scope>
</reference>
<evidence type="ECO:0000313" key="4">
    <source>
        <dbReference type="Proteomes" id="UP000236840"/>
    </source>
</evidence>
<evidence type="ECO:0000256" key="2">
    <source>
        <dbReference type="SAM" id="Phobius"/>
    </source>
</evidence>
<dbReference type="AlphaFoldDB" id="A0A2H9N195"/>
<gene>
    <name evidence="3" type="ORF">COZ90_01090</name>
</gene>
<proteinExistence type="predicted"/>
<protein>
    <submittedName>
        <fullName evidence="3">Uncharacterized protein</fullName>
    </submittedName>
</protein>
<feature type="transmembrane region" description="Helical" evidence="2">
    <location>
        <begin position="130"/>
        <end position="154"/>
    </location>
</feature>
<comment type="caution">
    <text evidence="3">The sequence shown here is derived from an EMBL/GenBank/DDBJ whole genome shotgun (WGS) entry which is preliminary data.</text>
</comment>
<keyword evidence="2" id="KW-0812">Transmembrane</keyword>
<feature type="region of interest" description="Disordered" evidence="1">
    <location>
        <begin position="28"/>
        <end position="48"/>
    </location>
</feature>
<feature type="transmembrane region" description="Helical" evidence="2">
    <location>
        <begin position="85"/>
        <end position="104"/>
    </location>
</feature>
<evidence type="ECO:0000256" key="1">
    <source>
        <dbReference type="SAM" id="MobiDB-lite"/>
    </source>
</evidence>
<dbReference type="EMBL" id="PFHJ01000026">
    <property type="protein sequence ID" value="PIW91334.1"/>
    <property type="molecule type" value="Genomic_DNA"/>
</dbReference>
<feature type="transmembrane region" description="Helical" evidence="2">
    <location>
        <begin position="57"/>
        <end position="79"/>
    </location>
</feature>
<keyword evidence="2" id="KW-1133">Transmembrane helix</keyword>
<evidence type="ECO:0000313" key="3">
    <source>
        <dbReference type="EMBL" id="PIW91334.1"/>
    </source>
</evidence>
<accession>A0A2H9N195</accession>
<keyword evidence="2" id="KW-0472">Membrane</keyword>